<dbReference type="EMBL" id="VIVN01000008">
    <property type="protein sequence ID" value="TWD98933.1"/>
    <property type="molecule type" value="Genomic_DNA"/>
</dbReference>
<protein>
    <submittedName>
        <fullName evidence="1">Uncharacterized protein</fullName>
    </submittedName>
</protein>
<name>A0A561D673_9BACI</name>
<evidence type="ECO:0000313" key="1">
    <source>
        <dbReference type="EMBL" id="TWD98933.1"/>
    </source>
</evidence>
<keyword evidence="2" id="KW-1185">Reference proteome</keyword>
<comment type="caution">
    <text evidence="1">The sequence shown here is derived from an EMBL/GenBank/DDBJ whole genome shotgun (WGS) entry which is preliminary data.</text>
</comment>
<evidence type="ECO:0000313" key="2">
    <source>
        <dbReference type="Proteomes" id="UP000319671"/>
    </source>
</evidence>
<organism evidence="1 2">
    <name type="scientific">Neobacillus bataviensis</name>
    <dbReference type="NCBI Taxonomy" id="220685"/>
    <lineage>
        <taxon>Bacteria</taxon>
        <taxon>Bacillati</taxon>
        <taxon>Bacillota</taxon>
        <taxon>Bacilli</taxon>
        <taxon>Bacillales</taxon>
        <taxon>Bacillaceae</taxon>
        <taxon>Neobacillus</taxon>
    </lineage>
</organism>
<accession>A0A561D673</accession>
<dbReference type="AlphaFoldDB" id="A0A561D673"/>
<proteinExistence type="predicted"/>
<sequence length="92" mass="10626">MDVNEDTLGLWMLPSEINAKVQGINWKKGGNTKGRGIKSESRRINPNTGGIHHHYHYHHPNSHKKIRGKHLRGLILSIHIKIPSLRMRKNNR</sequence>
<gene>
    <name evidence="1" type="ORF">FB550_108190</name>
</gene>
<dbReference type="Proteomes" id="UP000319671">
    <property type="component" value="Unassembled WGS sequence"/>
</dbReference>
<reference evidence="1 2" key="1">
    <citation type="submission" date="2019-06" db="EMBL/GenBank/DDBJ databases">
        <title>Sorghum-associated microbial communities from plants grown in Nebraska, USA.</title>
        <authorList>
            <person name="Schachtman D."/>
        </authorList>
    </citation>
    <scope>NUCLEOTIDE SEQUENCE [LARGE SCALE GENOMIC DNA]</scope>
    <source>
        <strain evidence="1 2">2482</strain>
    </source>
</reference>